<dbReference type="PANTHER" id="PTHR45831">
    <property type="entry name" value="LD24721P"/>
    <property type="match status" value="1"/>
</dbReference>
<dbReference type="Pfam" id="PF13414">
    <property type="entry name" value="TPR_11"/>
    <property type="match status" value="1"/>
</dbReference>
<dbReference type="GO" id="GO:0006620">
    <property type="term" value="P:post-translational protein targeting to endoplasmic reticulum membrane"/>
    <property type="evidence" value="ECO:0007669"/>
    <property type="project" value="TreeGrafter"/>
</dbReference>
<dbReference type="PROSITE" id="PS50293">
    <property type="entry name" value="TPR_REGION"/>
    <property type="match status" value="1"/>
</dbReference>
<feature type="repeat" description="TPR" evidence="3">
    <location>
        <begin position="24"/>
        <end position="57"/>
    </location>
</feature>
<evidence type="ECO:0000313" key="4">
    <source>
        <dbReference type="EMBL" id="AEI48501.1"/>
    </source>
</evidence>
<keyword evidence="2 3" id="KW-0802">TPR repeat</keyword>
<dbReference type="InterPro" id="IPR047150">
    <property type="entry name" value="SGT"/>
</dbReference>
<dbReference type="Proteomes" id="UP000000493">
    <property type="component" value="Chromosome"/>
</dbReference>
<dbReference type="GO" id="GO:0060090">
    <property type="term" value="F:molecular adaptor activity"/>
    <property type="evidence" value="ECO:0007669"/>
    <property type="project" value="TreeGrafter"/>
</dbReference>
<dbReference type="Pfam" id="PF13374">
    <property type="entry name" value="TPR_10"/>
    <property type="match status" value="1"/>
</dbReference>
<reference evidence="5" key="1">
    <citation type="submission" date="2011-06" db="EMBL/GenBank/DDBJ databases">
        <title>The complete genome of chromosome of Runella slithyformis DSM 19594.</title>
        <authorList>
            <consortium name="US DOE Joint Genome Institute (JGI-PGF)"/>
            <person name="Lucas S."/>
            <person name="Han J."/>
            <person name="Lapidus A."/>
            <person name="Bruce D."/>
            <person name="Goodwin L."/>
            <person name="Pitluck S."/>
            <person name="Peters L."/>
            <person name="Kyrpides N."/>
            <person name="Mavromatis K."/>
            <person name="Ivanova N."/>
            <person name="Ovchinnikova G."/>
            <person name="Zhang X."/>
            <person name="Misra M."/>
            <person name="Detter J.C."/>
            <person name="Tapia R."/>
            <person name="Han C."/>
            <person name="Land M."/>
            <person name="Hauser L."/>
            <person name="Markowitz V."/>
            <person name="Cheng J.-F."/>
            <person name="Hugenholtz P."/>
            <person name="Woyke T."/>
            <person name="Wu D."/>
            <person name="Tindall B."/>
            <person name="Faehrich R."/>
            <person name="Brambilla E."/>
            <person name="Klenk H.-P."/>
            <person name="Eisen J.A."/>
        </authorList>
    </citation>
    <scope>NUCLEOTIDE SEQUENCE [LARGE SCALE GENOMIC DNA]</scope>
    <source>
        <strain evidence="5">ATCC 29530 / DSM 19594 / LMG 11500 / NCIMB 11436 / LSU 4</strain>
    </source>
</reference>
<dbReference type="AlphaFoldDB" id="A0A7U3ZJR1"/>
<evidence type="ECO:0000256" key="1">
    <source>
        <dbReference type="ARBA" id="ARBA00022737"/>
    </source>
</evidence>
<organism evidence="4 5">
    <name type="scientific">Runella slithyformis (strain ATCC 29530 / DSM 19594 / LMG 11500 / NCIMB 11436 / LSU 4)</name>
    <dbReference type="NCBI Taxonomy" id="761193"/>
    <lineage>
        <taxon>Bacteria</taxon>
        <taxon>Pseudomonadati</taxon>
        <taxon>Bacteroidota</taxon>
        <taxon>Cytophagia</taxon>
        <taxon>Cytophagales</taxon>
        <taxon>Spirosomataceae</taxon>
        <taxon>Runella</taxon>
    </lineage>
</organism>
<protein>
    <submittedName>
        <fullName evidence="4">Tetratricopeptide TPR_1 repeat-containing protein</fullName>
    </submittedName>
</protein>
<evidence type="ECO:0000256" key="2">
    <source>
        <dbReference type="ARBA" id="ARBA00022803"/>
    </source>
</evidence>
<dbReference type="SUPFAM" id="SSF48452">
    <property type="entry name" value="TPR-like"/>
    <property type="match status" value="1"/>
</dbReference>
<reference evidence="4 5" key="2">
    <citation type="journal article" date="2012" name="Stand. Genomic Sci.">
        <title>Complete genome sequence of the aquatic bacterium Runella slithyformis type strain (LSU 4(T)).</title>
        <authorList>
            <person name="Copeland A."/>
            <person name="Zhang X."/>
            <person name="Misra M."/>
            <person name="Lapidus A."/>
            <person name="Nolan M."/>
            <person name="Lucas S."/>
            <person name="Deshpande S."/>
            <person name="Cheng J.F."/>
            <person name="Tapia R."/>
            <person name="Goodwin L.A."/>
            <person name="Pitluck S."/>
            <person name="Liolios K."/>
            <person name="Pagani I."/>
            <person name="Ivanova N."/>
            <person name="Mikhailova N."/>
            <person name="Pati A."/>
            <person name="Chen A."/>
            <person name="Palaniappan K."/>
            <person name="Land M."/>
            <person name="Hauser L."/>
            <person name="Pan C."/>
            <person name="Jeffries C.D."/>
            <person name="Detter J.C."/>
            <person name="Brambilla E.M."/>
            <person name="Rohde M."/>
            <person name="Djao O.D."/>
            <person name="Goker M."/>
            <person name="Sikorski J."/>
            <person name="Tindall B.J."/>
            <person name="Woyke T."/>
            <person name="Bristow J."/>
            <person name="Eisen J.A."/>
            <person name="Markowitz V."/>
            <person name="Hugenholtz P."/>
            <person name="Kyrpides N.C."/>
            <person name="Klenk H.P."/>
            <person name="Mavromatis K."/>
        </authorList>
    </citation>
    <scope>NUCLEOTIDE SEQUENCE [LARGE SCALE GENOMIC DNA]</scope>
    <source>
        <strain evidence="5">ATCC 29530 / DSM 19594 / LMG 11500 / NCIMB 11436 / LSU 4</strain>
    </source>
</reference>
<dbReference type="PANTHER" id="PTHR45831:SF2">
    <property type="entry name" value="LD24721P"/>
    <property type="match status" value="1"/>
</dbReference>
<dbReference type="NCBIfam" id="NF047558">
    <property type="entry name" value="TPR_END_plus"/>
    <property type="match status" value="1"/>
</dbReference>
<name>A0A7U3ZJR1_RUNSL</name>
<dbReference type="Gene3D" id="1.25.40.10">
    <property type="entry name" value="Tetratricopeptide repeat domain"/>
    <property type="match status" value="1"/>
</dbReference>
<dbReference type="GO" id="GO:0016020">
    <property type="term" value="C:membrane"/>
    <property type="evidence" value="ECO:0007669"/>
    <property type="project" value="TreeGrafter"/>
</dbReference>
<dbReference type="GO" id="GO:0072380">
    <property type="term" value="C:TRC complex"/>
    <property type="evidence" value="ECO:0007669"/>
    <property type="project" value="TreeGrafter"/>
</dbReference>
<dbReference type="Pfam" id="PF13181">
    <property type="entry name" value="TPR_8"/>
    <property type="match status" value="1"/>
</dbReference>
<dbReference type="InterPro" id="IPR011990">
    <property type="entry name" value="TPR-like_helical_dom_sf"/>
</dbReference>
<dbReference type="SMART" id="SM00028">
    <property type="entry name" value="TPR"/>
    <property type="match status" value="2"/>
</dbReference>
<gene>
    <name evidence="4" type="ordered locus">Runsl_2086</name>
</gene>
<dbReference type="EMBL" id="CP002859">
    <property type="protein sequence ID" value="AEI48501.1"/>
    <property type="molecule type" value="Genomic_DNA"/>
</dbReference>
<dbReference type="PROSITE" id="PS50005">
    <property type="entry name" value="TPR"/>
    <property type="match status" value="1"/>
</dbReference>
<keyword evidence="5" id="KW-1185">Reference proteome</keyword>
<keyword evidence="1" id="KW-0677">Repeat</keyword>
<accession>A0A7U3ZJR1</accession>
<proteinExistence type="predicted"/>
<sequence>MNSGQYVKAIESYLKAIKFKHDFHEAYYNMGVAYANLGQYENAIKSCQNAIDIKSDYHEAYNNMGVSYANLGQKGQALQCYLKSQALGGDAYNLACWYAVEGQKTEALRWLRQALDKQQISLTHLAQDADWDGLREDAEFKALVANY</sequence>
<evidence type="ECO:0000313" key="5">
    <source>
        <dbReference type="Proteomes" id="UP000000493"/>
    </source>
</evidence>
<dbReference type="InterPro" id="IPR019734">
    <property type="entry name" value="TPR_rpt"/>
</dbReference>
<evidence type="ECO:0000256" key="3">
    <source>
        <dbReference type="PROSITE-ProRule" id="PRU00339"/>
    </source>
</evidence>
<dbReference type="KEGG" id="rsi:Runsl_2086"/>